<proteinExistence type="predicted"/>
<evidence type="ECO:0000313" key="2">
    <source>
        <dbReference type="Proteomes" id="UP000887159"/>
    </source>
</evidence>
<protein>
    <submittedName>
        <fullName evidence="1">Uncharacterized protein</fullName>
    </submittedName>
</protein>
<keyword evidence="2" id="KW-1185">Reference proteome</keyword>
<gene>
    <name evidence="1" type="ORF">TNCV_1168021</name>
</gene>
<name>A0A8X6T533_TRICX</name>
<evidence type="ECO:0000313" key="1">
    <source>
        <dbReference type="EMBL" id="GFY21657.1"/>
    </source>
</evidence>
<dbReference type="Proteomes" id="UP000887159">
    <property type="component" value="Unassembled WGS sequence"/>
</dbReference>
<reference evidence="1" key="1">
    <citation type="submission" date="2020-08" db="EMBL/GenBank/DDBJ databases">
        <title>Multicomponent nature underlies the extraordinary mechanical properties of spider dragline silk.</title>
        <authorList>
            <person name="Kono N."/>
            <person name="Nakamura H."/>
            <person name="Mori M."/>
            <person name="Yoshida Y."/>
            <person name="Ohtoshi R."/>
            <person name="Malay A.D."/>
            <person name="Moran D.A.P."/>
            <person name="Tomita M."/>
            <person name="Numata K."/>
            <person name="Arakawa K."/>
        </authorList>
    </citation>
    <scope>NUCLEOTIDE SEQUENCE</scope>
</reference>
<dbReference type="AlphaFoldDB" id="A0A8X6T533"/>
<accession>A0A8X6T533</accession>
<organism evidence="1 2">
    <name type="scientific">Trichonephila clavipes</name>
    <name type="common">Golden silk orbweaver</name>
    <name type="synonym">Nephila clavipes</name>
    <dbReference type="NCBI Taxonomy" id="2585209"/>
    <lineage>
        <taxon>Eukaryota</taxon>
        <taxon>Metazoa</taxon>
        <taxon>Ecdysozoa</taxon>
        <taxon>Arthropoda</taxon>
        <taxon>Chelicerata</taxon>
        <taxon>Arachnida</taxon>
        <taxon>Araneae</taxon>
        <taxon>Araneomorphae</taxon>
        <taxon>Entelegynae</taxon>
        <taxon>Araneoidea</taxon>
        <taxon>Nephilidae</taxon>
        <taxon>Trichonephila</taxon>
    </lineage>
</organism>
<comment type="caution">
    <text evidence="1">The sequence shown here is derived from an EMBL/GenBank/DDBJ whole genome shotgun (WGS) entry which is preliminary data.</text>
</comment>
<dbReference type="EMBL" id="BMAU01021358">
    <property type="protein sequence ID" value="GFY21657.1"/>
    <property type="molecule type" value="Genomic_DNA"/>
</dbReference>
<sequence length="89" mass="9665">MVTNTEPLVMCATGTKIVSLREEVRLAMLKKLLRGSNKISVPLGSRTPYMRSMTETALMLLCLGQAVDKMNLARLHSGQTRAQPTCGGS</sequence>